<dbReference type="HOGENOM" id="CLU_055769_1_4_5"/>
<dbReference type="PROSITE" id="PS51071">
    <property type="entry name" value="HTH_RPIR"/>
    <property type="match status" value="1"/>
</dbReference>
<keyword evidence="4" id="KW-0472">Membrane</keyword>
<keyword evidence="1" id="KW-0805">Transcription regulation</keyword>
<organism evidence="7 8">
    <name type="scientific">Rhizobium rhizogenes (strain K84 / ATCC BAA-868)</name>
    <name type="common">Agrobacterium radiobacter</name>
    <dbReference type="NCBI Taxonomy" id="311403"/>
    <lineage>
        <taxon>Bacteria</taxon>
        <taxon>Pseudomonadati</taxon>
        <taxon>Pseudomonadota</taxon>
        <taxon>Alphaproteobacteria</taxon>
        <taxon>Hyphomicrobiales</taxon>
        <taxon>Rhizobiaceae</taxon>
        <taxon>Rhizobium/Agrobacterium group</taxon>
        <taxon>Rhizobium</taxon>
    </lineage>
</organism>
<feature type="domain" description="HTH rpiR-type" evidence="5">
    <location>
        <begin position="50"/>
        <end position="126"/>
    </location>
</feature>
<keyword evidence="4" id="KW-0812">Transmembrane</keyword>
<dbReference type="eggNOG" id="COG1737">
    <property type="taxonomic scope" value="Bacteria"/>
</dbReference>
<evidence type="ECO:0000313" key="7">
    <source>
        <dbReference type="EMBL" id="ACM27353.1"/>
    </source>
</evidence>
<evidence type="ECO:0000256" key="2">
    <source>
        <dbReference type="ARBA" id="ARBA00023125"/>
    </source>
</evidence>
<dbReference type="Pfam" id="PF01418">
    <property type="entry name" value="HTH_6"/>
    <property type="match status" value="1"/>
</dbReference>
<dbReference type="PROSITE" id="PS51464">
    <property type="entry name" value="SIS"/>
    <property type="match status" value="1"/>
</dbReference>
<dbReference type="InterPro" id="IPR035472">
    <property type="entry name" value="RpiR-like_SIS"/>
</dbReference>
<name>B9J832_RHIR8</name>
<feature type="domain" description="SIS" evidence="6">
    <location>
        <begin position="174"/>
        <end position="312"/>
    </location>
</feature>
<dbReference type="Gene3D" id="1.10.10.10">
    <property type="entry name" value="Winged helix-like DNA-binding domain superfamily/Winged helix DNA-binding domain"/>
    <property type="match status" value="1"/>
</dbReference>
<evidence type="ECO:0000256" key="3">
    <source>
        <dbReference type="ARBA" id="ARBA00023163"/>
    </source>
</evidence>
<dbReference type="Pfam" id="PF01380">
    <property type="entry name" value="SIS"/>
    <property type="match status" value="1"/>
</dbReference>
<keyword evidence="3" id="KW-0804">Transcription</keyword>
<evidence type="ECO:0000313" key="8">
    <source>
        <dbReference type="Proteomes" id="UP000001600"/>
    </source>
</evidence>
<evidence type="ECO:0000256" key="1">
    <source>
        <dbReference type="ARBA" id="ARBA00023015"/>
    </source>
</evidence>
<dbReference type="KEGG" id="ara:Arad_3383"/>
<dbReference type="InterPro" id="IPR036388">
    <property type="entry name" value="WH-like_DNA-bd_sf"/>
</dbReference>
<dbReference type="GO" id="GO:1901135">
    <property type="term" value="P:carbohydrate derivative metabolic process"/>
    <property type="evidence" value="ECO:0007669"/>
    <property type="project" value="InterPro"/>
</dbReference>
<dbReference type="Gene3D" id="3.40.50.10490">
    <property type="entry name" value="Glucose-6-phosphate isomerase like protein, domain 1"/>
    <property type="match status" value="1"/>
</dbReference>
<dbReference type="SUPFAM" id="SSF46689">
    <property type="entry name" value="Homeodomain-like"/>
    <property type="match status" value="1"/>
</dbReference>
<dbReference type="PANTHER" id="PTHR30514">
    <property type="entry name" value="GLUCOKINASE"/>
    <property type="match status" value="1"/>
</dbReference>
<protein>
    <submittedName>
        <fullName evidence="7">Transcriptional regulator protein</fullName>
    </submittedName>
</protein>
<dbReference type="EMBL" id="CP000628">
    <property type="protein sequence ID" value="ACM27353.1"/>
    <property type="molecule type" value="Genomic_DNA"/>
</dbReference>
<dbReference type="InterPro" id="IPR046348">
    <property type="entry name" value="SIS_dom_sf"/>
</dbReference>
<proteinExistence type="predicted"/>
<dbReference type="Proteomes" id="UP000001600">
    <property type="component" value="Chromosome 1"/>
</dbReference>
<dbReference type="GO" id="GO:0003700">
    <property type="term" value="F:DNA-binding transcription factor activity"/>
    <property type="evidence" value="ECO:0007669"/>
    <property type="project" value="InterPro"/>
</dbReference>
<gene>
    <name evidence="7" type="ordered locus">Arad_3383</name>
</gene>
<dbReference type="GO" id="GO:0003677">
    <property type="term" value="F:DNA binding"/>
    <property type="evidence" value="ECO:0007669"/>
    <property type="project" value="UniProtKB-KW"/>
</dbReference>
<feature type="transmembrane region" description="Helical" evidence="4">
    <location>
        <begin position="12"/>
        <end position="31"/>
    </location>
</feature>
<keyword evidence="2" id="KW-0238">DNA-binding</keyword>
<reference evidence="7 8" key="1">
    <citation type="journal article" date="2009" name="J. Bacteriol.">
        <title>Genome sequences of three Agrobacterium biovars help elucidate the evolution of multichromosome genomes in bacteria.</title>
        <authorList>
            <person name="Slater S.C."/>
            <person name="Goldman B.S."/>
            <person name="Goodner B."/>
            <person name="Setubal J.C."/>
            <person name="Farrand S.K."/>
            <person name="Nester E.W."/>
            <person name="Burr T.J."/>
            <person name="Banta L."/>
            <person name="Dickerman A.W."/>
            <person name="Paulsen I."/>
            <person name="Otten L."/>
            <person name="Suen G."/>
            <person name="Welch R."/>
            <person name="Almeida N.F."/>
            <person name="Arnold F."/>
            <person name="Burton O.T."/>
            <person name="Du Z."/>
            <person name="Ewing A."/>
            <person name="Godsy E."/>
            <person name="Heisel S."/>
            <person name="Houmiel K.L."/>
            <person name="Jhaveri J."/>
            <person name="Lu J."/>
            <person name="Miller N.M."/>
            <person name="Norton S."/>
            <person name="Chen Q."/>
            <person name="Phoolcharoen W."/>
            <person name="Ohlin V."/>
            <person name="Ondrusek D."/>
            <person name="Pride N."/>
            <person name="Stricklin S.L."/>
            <person name="Sun J."/>
            <person name="Wheeler C."/>
            <person name="Wilson L."/>
            <person name="Zhu H."/>
            <person name="Wood D.W."/>
        </authorList>
    </citation>
    <scope>NUCLEOTIDE SEQUENCE [LARGE SCALE GENOMIC DNA]</scope>
    <source>
        <strain evidence="8">K84 / ATCC BAA-868</strain>
    </source>
</reference>
<evidence type="ECO:0000259" key="5">
    <source>
        <dbReference type="PROSITE" id="PS51071"/>
    </source>
</evidence>
<dbReference type="SUPFAM" id="SSF53697">
    <property type="entry name" value="SIS domain"/>
    <property type="match status" value="1"/>
</dbReference>
<dbReference type="InterPro" id="IPR000281">
    <property type="entry name" value="HTH_RpiR"/>
</dbReference>
<accession>B9J832</accession>
<dbReference type="CDD" id="cd05013">
    <property type="entry name" value="SIS_RpiR"/>
    <property type="match status" value="1"/>
</dbReference>
<dbReference type="InterPro" id="IPR009057">
    <property type="entry name" value="Homeodomain-like_sf"/>
</dbReference>
<keyword evidence="4" id="KW-1133">Transmembrane helix</keyword>
<dbReference type="InterPro" id="IPR001347">
    <property type="entry name" value="SIS_dom"/>
</dbReference>
<evidence type="ECO:0000259" key="6">
    <source>
        <dbReference type="PROSITE" id="PS51464"/>
    </source>
</evidence>
<dbReference type="AlphaFoldDB" id="B9J832"/>
<dbReference type="GO" id="GO:0097367">
    <property type="term" value="F:carbohydrate derivative binding"/>
    <property type="evidence" value="ECO:0007669"/>
    <property type="project" value="InterPro"/>
</dbReference>
<dbReference type="InterPro" id="IPR047640">
    <property type="entry name" value="RpiR-like"/>
</dbReference>
<evidence type="ECO:0000256" key="4">
    <source>
        <dbReference type="SAM" id="Phobius"/>
    </source>
</evidence>
<sequence>MRPRQLDAAAGILLPYLVTNTTFISIGSIYYTTIDGSISMTTDARSQPQPNFDARILAAIEGLAPAEQRMARFFIDQKQAVLLNSAAQIAELAGASDATVVRTARALGFESLSALRAALLSELTGTSTPGNRLERTLAETDGDAAGILHHVIGIHETALDVLKRPETAASFTRAIDILAAANQRHVFGIGPSGAMADYASLQFNRIGLPTYPLSASGIALADRLLWLGRGDAVLMMAYAPLYREVEVVLEQASRHGVPVILISDNLGPLVADKVAEILPVPRGKADHLAMHAGTMVLIEATIVGLAAHRRQAAFDSLDHLSTLRGSIDKAWSKRGTKRKK</sequence>
<dbReference type="STRING" id="311403.Arad_3383"/>